<evidence type="ECO:0000259" key="1">
    <source>
        <dbReference type="Pfam" id="PF02602"/>
    </source>
</evidence>
<dbReference type="CDD" id="cd06578">
    <property type="entry name" value="HemD"/>
    <property type="match status" value="1"/>
</dbReference>
<dbReference type="GO" id="GO:0005829">
    <property type="term" value="C:cytosol"/>
    <property type="evidence" value="ECO:0007669"/>
    <property type="project" value="TreeGrafter"/>
</dbReference>
<organism evidence="3 4">
    <name type="scientific">Brucella pseudogrignonensis</name>
    <dbReference type="NCBI Taxonomy" id="419475"/>
    <lineage>
        <taxon>Bacteria</taxon>
        <taxon>Pseudomonadati</taxon>
        <taxon>Pseudomonadota</taxon>
        <taxon>Alphaproteobacteria</taxon>
        <taxon>Hyphomicrobiales</taxon>
        <taxon>Brucellaceae</taxon>
        <taxon>Brucella/Ochrobactrum group</taxon>
        <taxon>Brucella</taxon>
    </lineage>
</organism>
<accession>A0A256GM80</accession>
<reference evidence="3 4" key="1">
    <citation type="submission" date="2017-07" db="EMBL/GenBank/DDBJ databases">
        <title>Phylogenetic study on the rhizospheric bacterium Ochrobactrum sp. A44.</title>
        <authorList>
            <person name="Krzyzanowska D.M."/>
            <person name="Ossowicki A."/>
            <person name="Rajewska M."/>
            <person name="Maciag T."/>
            <person name="Kaczynski Z."/>
            <person name="Czerwicka M."/>
            <person name="Jafra S."/>
        </authorList>
    </citation>
    <scope>NUCLEOTIDE SEQUENCE [LARGE SCALE GENOMIC DNA]</scope>
    <source>
        <strain evidence="3 4">CCUG 30717</strain>
    </source>
</reference>
<dbReference type="GO" id="GO:0004852">
    <property type="term" value="F:uroporphyrinogen-III synthase activity"/>
    <property type="evidence" value="ECO:0007669"/>
    <property type="project" value="UniProtKB-EC"/>
</dbReference>
<dbReference type="InterPro" id="IPR039793">
    <property type="entry name" value="UROS/Hem4"/>
</dbReference>
<dbReference type="Proteomes" id="UP000216188">
    <property type="component" value="Unassembled WGS sequence"/>
</dbReference>
<dbReference type="InterPro" id="IPR036108">
    <property type="entry name" value="4pyrrol_syn_uPrphyn_synt_sf"/>
</dbReference>
<dbReference type="AlphaFoldDB" id="A0A256GM80"/>
<dbReference type="EMBL" id="NNRM01000016">
    <property type="protein sequence ID" value="OYR28285.1"/>
    <property type="molecule type" value="Genomic_DNA"/>
</dbReference>
<dbReference type="STRING" id="419475.A8A54_16905"/>
<dbReference type="SUPFAM" id="SSF69618">
    <property type="entry name" value="HemD-like"/>
    <property type="match status" value="1"/>
</dbReference>
<protein>
    <submittedName>
        <fullName evidence="2 3">Uroporphyrinogen-III synthase</fullName>
        <ecNumber evidence="2">4.2.1.75</ecNumber>
    </submittedName>
</protein>
<reference evidence="2 5" key="2">
    <citation type="submission" date="2018-11" db="EMBL/GenBank/DDBJ databases">
        <title>Genome sequencing and analysis.</title>
        <authorList>
            <person name="Huang Y.-T."/>
        </authorList>
    </citation>
    <scope>NUCLEOTIDE SEQUENCE [LARGE SCALE GENOMIC DNA]</scope>
    <source>
        <strain evidence="2 5">SHIN</strain>
    </source>
</reference>
<keyword evidence="2" id="KW-0456">Lyase</keyword>
<dbReference type="EMBL" id="PKQI01000002">
    <property type="protein sequence ID" value="NNV21660.1"/>
    <property type="molecule type" value="Genomic_DNA"/>
</dbReference>
<dbReference type="InterPro" id="IPR003754">
    <property type="entry name" value="4pyrrol_synth_uPrphyn_synth"/>
</dbReference>
<evidence type="ECO:0000313" key="2">
    <source>
        <dbReference type="EMBL" id="NNV21660.1"/>
    </source>
</evidence>
<name>A0A256GM80_9HYPH</name>
<gene>
    <name evidence="3" type="ORF">CEV34_1305</name>
    <name evidence="2" type="ORF">EHE22_14605</name>
</gene>
<comment type="caution">
    <text evidence="3">The sequence shown here is derived from an EMBL/GenBank/DDBJ whole genome shotgun (WGS) entry which is preliminary data.</text>
</comment>
<evidence type="ECO:0000313" key="4">
    <source>
        <dbReference type="Proteomes" id="UP000216188"/>
    </source>
</evidence>
<feature type="domain" description="Tetrapyrrole biosynthesis uroporphyrinogen III synthase" evidence="1">
    <location>
        <begin position="2"/>
        <end position="215"/>
    </location>
</feature>
<evidence type="ECO:0000313" key="3">
    <source>
        <dbReference type="EMBL" id="OYR28285.1"/>
    </source>
</evidence>
<proteinExistence type="predicted"/>
<dbReference type="Gene3D" id="3.40.50.10090">
    <property type="match status" value="2"/>
</dbReference>
<dbReference type="Pfam" id="PF02602">
    <property type="entry name" value="HEM4"/>
    <property type="match status" value="1"/>
</dbReference>
<dbReference type="NCBIfam" id="NF006621">
    <property type="entry name" value="PRK09189.1"/>
    <property type="match status" value="1"/>
</dbReference>
<evidence type="ECO:0000313" key="5">
    <source>
        <dbReference type="Proteomes" id="UP000526233"/>
    </source>
</evidence>
<keyword evidence="4" id="KW-1185">Reference proteome</keyword>
<sequence>MTAAKLVALGFSPISLPVSRTVTVPFQIGDQAFDALAVTSANAFRHVPSENLESLKALPLFAVGEGTARAAQEAGFQTVIEGGGDAVRLAATIAKHLPENARLLYLAGRVRQSIFEDKVSEAGLNMEVHDVYDVEAINYSANEIKAILDQGPFVAVLLYSAVAAQAFVEAIQKFRAQFDAGTRFFCISERVCRELPEEWWARALVADHPDESGIFRLFSKL</sequence>
<dbReference type="PANTHER" id="PTHR12390">
    <property type="entry name" value="UROPORPHYRINOGEN III SYNTHASE"/>
    <property type="match status" value="1"/>
</dbReference>
<dbReference type="PANTHER" id="PTHR12390:SF0">
    <property type="entry name" value="UROPORPHYRINOGEN-III SYNTHASE"/>
    <property type="match status" value="1"/>
</dbReference>
<dbReference type="Proteomes" id="UP000526233">
    <property type="component" value="Unassembled WGS sequence"/>
</dbReference>
<dbReference type="EC" id="4.2.1.75" evidence="2"/>
<dbReference type="GO" id="GO:0006780">
    <property type="term" value="P:uroporphyrinogen III biosynthetic process"/>
    <property type="evidence" value="ECO:0007669"/>
    <property type="project" value="InterPro"/>
</dbReference>